<evidence type="ECO:0000259" key="13">
    <source>
        <dbReference type="PROSITE" id="PS50016"/>
    </source>
</evidence>
<feature type="compositionally biased region" description="Basic and acidic residues" evidence="12">
    <location>
        <begin position="442"/>
        <end position="467"/>
    </location>
</feature>
<feature type="site" description="Histone H3K4me3 binding" evidence="8">
    <location>
        <position position="592"/>
    </location>
</feature>
<evidence type="ECO:0000256" key="11">
    <source>
        <dbReference type="RuleBase" id="RU361213"/>
    </source>
</evidence>
<evidence type="ECO:0000256" key="12">
    <source>
        <dbReference type="SAM" id="MobiDB-lite"/>
    </source>
</evidence>
<evidence type="ECO:0000256" key="6">
    <source>
        <dbReference type="ARBA" id="ARBA00022853"/>
    </source>
</evidence>
<evidence type="ECO:0000256" key="8">
    <source>
        <dbReference type="PIRSR" id="PIRSR628651-50"/>
    </source>
</evidence>
<comment type="function">
    <text evidence="11">Component of an histone acetyltransferase complex.</text>
</comment>
<dbReference type="OrthoDB" id="4173905at2759"/>
<dbReference type="Pfam" id="PF12998">
    <property type="entry name" value="ING"/>
    <property type="match status" value="2"/>
</dbReference>
<dbReference type="FunFam" id="3.30.40.10:FF:000177">
    <property type="entry name" value="PHD finger protein ING"/>
    <property type="match status" value="1"/>
</dbReference>
<dbReference type="PANTHER" id="PTHR10333">
    <property type="entry name" value="INHIBITOR OF GROWTH PROTEIN"/>
    <property type="match status" value="1"/>
</dbReference>
<feature type="binding site" evidence="9">
    <location>
        <position position="588"/>
    </location>
    <ligand>
        <name>Zn(2+)</name>
        <dbReference type="ChEBI" id="CHEBI:29105"/>
        <label>2</label>
    </ligand>
</feature>
<dbReference type="InterPro" id="IPR019786">
    <property type="entry name" value="Zinc_finger_PHD-type_CS"/>
</dbReference>
<evidence type="ECO:0000256" key="5">
    <source>
        <dbReference type="ARBA" id="ARBA00022833"/>
    </source>
</evidence>
<feature type="domain" description="PHD-type" evidence="13">
    <location>
        <begin position="567"/>
        <end position="618"/>
    </location>
</feature>
<keyword evidence="3 9" id="KW-0479">Metal-binding</keyword>
<feature type="binding site" evidence="9">
    <location>
        <position position="597"/>
    </location>
    <ligand>
        <name>Zn(2+)</name>
        <dbReference type="ChEBI" id="CHEBI:29105"/>
        <label>1</label>
    </ligand>
</feature>
<dbReference type="PROSITE" id="PS50016">
    <property type="entry name" value="ZF_PHD_2"/>
    <property type="match status" value="1"/>
</dbReference>
<protein>
    <recommendedName>
        <fullName evidence="11">Chromatin modification-related protein</fullName>
    </recommendedName>
</protein>
<comment type="caution">
    <text evidence="14">The sequence shown here is derived from an EMBL/GenBank/DDBJ whole genome shotgun (WGS) entry which is preliminary data.</text>
</comment>
<dbReference type="Gene3D" id="6.10.140.1740">
    <property type="match status" value="1"/>
</dbReference>
<dbReference type="GO" id="GO:0008270">
    <property type="term" value="F:zinc ion binding"/>
    <property type="evidence" value="ECO:0007669"/>
    <property type="project" value="UniProtKB-KW"/>
</dbReference>
<keyword evidence="5 9" id="KW-0862">Zinc</keyword>
<evidence type="ECO:0000256" key="1">
    <source>
        <dbReference type="ARBA" id="ARBA00004123"/>
    </source>
</evidence>
<comment type="subcellular location">
    <subcellularLocation>
        <location evidence="1 11">Nucleus</location>
    </subcellularLocation>
</comment>
<keyword evidence="6 11" id="KW-0156">Chromatin regulator</keyword>
<evidence type="ECO:0000256" key="3">
    <source>
        <dbReference type="ARBA" id="ARBA00022723"/>
    </source>
</evidence>
<feature type="compositionally biased region" description="Basic and acidic residues" evidence="12">
    <location>
        <begin position="262"/>
        <end position="272"/>
    </location>
</feature>
<dbReference type="InterPro" id="IPR024610">
    <property type="entry name" value="ING_N_histone-binding"/>
</dbReference>
<sequence length="626" mass="68052">MSAVSSVLQPQGTGIRQSSRQTRTNPSRTSKTIGRSSFAFGRDSTAVIPASPPIPHGFYPALTHFTDSVTALPREFRRHNSLLKEVDAKAWALEENLLQLLQYASESGPVPHPPHPAPIAGGVVREDVLPKELSQPLELPESKSRRLLFDRVRQNLSDLMMTADEKNHVISNANEELDRQVLRLDTVFPYIAGEISEEARLGSLTHWAYSNKSTAKAATNERPRREAVSHRQDLAHALHEAEAASRSEARREAVLARKQRRTHVDADYEEGRGSGARKTNASKSRGGDHAAADQSAAAKRRKVERPLAVDAATPMERTTSGAGSQRVASKDAVEKKRSRAPNSGAAAARKKTNANSNATSPVMAPSPLVGSFNPPRSAASPGPNSSRPQSSRTQPNSAQNNNSRQRPSSSASNRIGQPTTSMSTFPVAHINSDLFAYPVKPSEPKSTPRDGPVKNELGHADVHRGDFEGELPSRASAAAGSKREDLDARPADSVDAETSKGRTSKTSTPVLSTLAENTQPRSRPTRSTDPAPAKRSHKKGAVPAQPAIPSDEESLHEGDDEDEEGEPRYCYCNEISFGEMVACDNDACPREWFHLSCVGLTKPPGKNVKWYCNECKENMRRSRNGR</sequence>
<feature type="region of interest" description="Disordered" evidence="12">
    <location>
        <begin position="436"/>
        <end position="566"/>
    </location>
</feature>
<dbReference type="Gene3D" id="3.30.40.10">
    <property type="entry name" value="Zinc/RING finger domain, C3HC4 (zinc finger)"/>
    <property type="match status" value="1"/>
</dbReference>
<evidence type="ECO:0000256" key="4">
    <source>
        <dbReference type="ARBA" id="ARBA00022771"/>
    </source>
</evidence>
<dbReference type="SMART" id="SM00249">
    <property type="entry name" value="PHD"/>
    <property type="match status" value="1"/>
</dbReference>
<dbReference type="AlphaFoldDB" id="A0A9W9ERM0"/>
<reference evidence="14" key="1">
    <citation type="submission" date="2022-11" db="EMBL/GenBank/DDBJ databases">
        <authorList>
            <person name="Petersen C."/>
        </authorList>
    </citation>
    <scope>NUCLEOTIDE SEQUENCE</scope>
    <source>
        <strain evidence="14">IBT 34128</strain>
    </source>
</reference>
<comment type="domain">
    <text evidence="11">The PHD-type zinc finger mediates the binding to H3K4me3.</text>
</comment>
<dbReference type="GO" id="GO:0006325">
    <property type="term" value="P:chromatin organization"/>
    <property type="evidence" value="ECO:0007669"/>
    <property type="project" value="UniProtKB-KW"/>
</dbReference>
<feature type="region of interest" description="Disordered" evidence="12">
    <location>
        <begin position="1"/>
        <end position="36"/>
    </location>
</feature>
<dbReference type="EMBL" id="JAPMSZ010000010">
    <property type="protein sequence ID" value="KAJ5086676.1"/>
    <property type="molecule type" value="Genomic_DNA"/>
</dbReference>
<feature type="compositionally biased region" description="Polar residues" evidence="12">
    <location>
        <begin position="1"/>
        <end position="35"/>
    </location>
</feature>
<feature type="binding site" evidence="9">
    <location>
        <position position="615"/>
    </location>
    <ligand>
        <name>Zn(2+)</name>
        <dbReference type="ChEBI" id="CHEBI:29105"/>
        <label>2</label>
    </ligand>
</feature>
<reference evidence="14" key="2">
    <citation type="journal article" date="2023" name="IMA Fungus">
        <title>Comparative genomic study of the Penicillium genus elucidates a diverse pangenome and 15 lateral gene transfer events.</title>
        <authorList>
            <person name="Petersen C."/>
            <person name="Sorensen T."/>
            <person name="Nielsen M.R."/>
            <person name="Sondergaard T.E."/>
            <person name="Sorensen J.L."/>
            <person name="Fitzpatrick D.A."/>
            <person name="Frisvad J.C."/>
            <person name="Nielsen K.L."/>
        </authorList>
    </citation>
    <scope>NUCLEOTIDE SEQUENCE</scope>
    <source>
        <strain evidence="14">IBT 34128</strain>
    </source>
</reference>
<evidence type="ECO:0000256" key="9">
    <source>
        <dbReference type="PIRSR" id="PIRSR628651-51"/>
    </source>
</evidence>
<gene>
    <name evidence="14" type="ORF">NUU61_007983</name>
</gene>
<dbReference type="GO" id="GO:0006355">
    <property type="term" value="P:regulation of DNA-templated transcription"/>
    <property type="evidence" value="ECO:0007669"/>
    <property type="project" value="TreeGrafter"/>
</dbReference>
<evidence type="ECO:0000313" key="14">
    <source>
        <dbReference type="EMBL" id="KAJ5086676.1"/>
    </source>
</evidence>
<name>A0A9W9ERM0_9EURO</name>
<dbReference type="InterPro" id="IPR013083">
    <property type="entry name" value="Znf_RING/FYVE/PHD"/>
</dbReference>
<dbReference type="SUPFAM" id="SSF57903">
    <property type="entry name" value="FYVE/PHD zinc finger"/>
    <property type="match status" value="1"/>
</dbReference>
<accession>A0A9W9ERM0</accession>
<dbReference type="PROSITE" id="PS01359">
    <property type="entry name" value="ZF_PHD_1"/>
    <property type="match status" value="1"/>
</dbReference>
<dbReference type="InterPro" id="IPR019787">
    <property type="entry name" value="Znf_PHD-finger"/>
</dbReference>
<dbReference type="PANTHER" id="PTHR10333:SF42">
    <property type="entry name" value="INHIBITOR OF GROWTH PROTEIN 5"/>
    <property type="match status" value="1"/>
</dbReference>
<feature type="region of interest" description="Disordered" evidence="12">
    <location>
        <begin position="214"/>
        <end position="233"/>
    </location>
</feature>
<feature type="compositionally biased region" description="Acidic residues" evidence="12">
    <location>
        <begin position="550"/>
        <end position="565"/>
    </location>
</feature>
<feature type="binding site" evidence="9">
    <location>
        <position position="612"/>
    </location>
    <ligand>
        <name>Zn(2+)</name>
        <dbReference type="ChEBI" id="CHEBI:29105"/>
        <label>2</label>
    </ligand>
</feature>
<dbReference type="SMART" id="SM01408">
    <property type="entry name" value="ING"/>
    <property type="match status" value="1"/>
</dbReference>
<feature type="compositionally biased region" description="Basic and acidic residues" evidence="12">
    <location>
        <begin position="240"/>
        <end position="255"/>
    </location>
</feature>
<feature type="compositionally biased region" description="Polar residues" evidence="12">
    <location>
        <begin position="504"/>
        <end position="528"/>
    </location>
</feature>
<dbReference type="Proteomes" id="UP001141434">
    <property type="component" value="Unassembled WGS sequence"/>
</dbReference>
<feature type="binding site" evidence="9">
    <location>
        <position position="570"/>
    </location>
    <ligand>
        <name>Zn(2+)</name>
        <dbReference type="ChEBI" id="CHEBI:29105"/>
        <label>1</label>
    </ligand>
</feature>
<feature type="site" description="Histone H3K4me3 binding" evidence="8">
    <location>
        <position position="584"/>
    </location>
</feature>
<feature type="site" description="Histone H3K4me3 binding" evidence="8">
    <location>
        <position position="580"/>
    </location>
</feature>
<dbReference type="GO" id="GO:0070210">
    <property type="term" value="C:Rpd3L-Expanded complex"/>
    <property type="evidence" value="ECO:0007669"/>
    <property type="project" value="TreeGrafter"/>
</dbReference>
<dbReference type="InterPro" id="IPR011011">
    <property type="entry name" value="Znf_FYVE_PHD"/>
</dbReference>
<dbReference type="CDD" id="cd15505">
    <property type="entry name" value="PHD_ING"/>
    <property type="match status" value="1"/>
</dbReference>
<evidence type="ECO:0000256" key="10">
    <source>
        <dbReference type="PROSITE-ProRule" id="PRU00146"/>
    </source>
</evidence>
<dbReference type="GO" id="GO:0033698">
    <property type="term" value="C:Rpd3L complex"/>
    <property type="evidence" value="ECO:0007669"/>
    <property type="project" value="TreeGrafter"/>
</dbReference>
<dbReference type="InterPro" id="IPR001965">
    <property type="entry name" value="Znf_PHD"/>
</dbReference>
<evidence type="ECO:0000256" key="7">
    <source>
        <dbReference type="ARBA" id="ARBA00023242"/>
    </source>
</evidence>
<dbReference type="RefSeq" id="XP_056508801.1">
    <property type="nucleotide sequence ID" value="XM_056658508.1"/>
</dbReference>
<dbReference type="GeneID" id="81397677"/>
<feature type="region of interest" description="Disordered" evidence="12">
    <location>
        <begin position="240"/>
        <end position="424"/>
    </location>
</feature>
<feature type="site" description="Histone H3K4me3 binding" evidence="8">
    <location>
        <position position="569"/>
    </location>
</feature>
<feature type="compositionally biased region" description="Low complexity" evidence="12">
    <location>
        <begin position="394"/>
        <end position="414"/>
    </location>
</feature>
<feature type="compositionally biased region" description="Polar residues" evidence="12">
    <location>
        <begin position="382"/>
        <end position="393"/>
    </location>
</feature>
<keyword evidence="15" id="KW-1185">Reference proteome</keyword>
<keyword evidence="4 10" id="KW-0863">Zinc-finger</keyword>
<dbReference type="InterPro" id="IPR028651">
    <property type="entry name" value="ING_fam"/>
</dbReference>
<feature type="binding site" evidence="9">
    <location>
        <position position="583"/>
    </location>
    <ligand>
        <name>Zn(2+)</name>
        <dbReference type="ChEBI" id="CHEBI:29105"/>
        <label>2</label>
    </ligand>
</feature>
<comment type="subunit">
    <text evidence="11">Component of an histone acetyltransferase complex. Interacts with H3K4me3 and to a lesser extent with H3K4me2.</text>
</comment>
<feature type="binding site" evidence="9">
    <location>
        <position position="572"/>
    </location>
    <ligand>
        <name>Zn(2+)</name>
        <dbReference type="ChEBI" id="CHEBI:29105"/>
        <label>1</label>
    </ligand>
</feature>
<evidence type="ECO:0000313" key="15">
    <source>
        <dbReference type="Proteomes" id="UP001141434"/>
    </source>
</evidence>
<feature type="compositionally biased region" description="Basic and acidic residues" evidence="12">
    <location>
        <begin position="219"/>
        <end position="233"/>
    </location>
</feature>
<feature type="compositionally biased region" description="Polar residues" evidence="12">
    <location>
        <begin position="316"/>
        <end position="327"/>
    </location>
</feature>
<feature type="compositionally biased region" description="Basic and acidic residues" evidence="12">
    <location>
        <begin position="481"/>
        <end position="500"/>
    </location>
</feature>
<feature type="binding site" evidence="9">
    <location>
        <position position="594"/>
    </location>
    <ligand>
        <name>Zn(2+)</name>
        <dbReference type="ChEBI" id="CHEBI:29105"/>
        <label>1</label>
    </ligand>
</feature>
<keyword evidence="7 11" id="KW-0539">Nucleus</keyword>
<comment type="similarity">
    <text evidence="2 11">Belongs to the ING family.</text>
</comment>
<proteinExistence type="inferred from homology"/>
<feature type="compositionally biased region" description="Polar residues" evidence="12">
    <location>
        <begin position="415"/>
        <end position="424"/>
    </location>
</feature>
<evidence type="ECO:0000256" key="2">
    <source>
        <dbReference type="ARBA" id="ARBA00010210"/>
    </source>
</evidence>
<organism evidence="14 15">
    <name type="scientific">Penicillium alfredii</name>
    <dbReference type="NCBI Taxonomy" id="1506179"/>
    <lineage>
        <taxon>Eukaryota</taxon>
        <taxon>Fungi</taxon>
        <taxon>Dikarya</taxon>
        <taxon>Ascomycota</taxon>
        <taxon>Pezizomycotina</taxon>
        <taxon>Eurotiomycetes</taxon>
        <taxon>Eurotiomycetidae</taxon>
        <taxon>Eurotiales</taxon>
        <taxon>Aspergillaceae</taxon>
        <taxon>Penicillium</taxon>
    </lineage>
</organism>